<name>A0A4U1IDG9_9BURK</name>
<dbReference type="NCBIfam" id="NF042913">
    <property type="entry name" value="CyRepA1"/>
    <property type="match status" value="1"/>
</dbReference>
<dbReference type="RefSeq" id="WP_136892728.1">
    <property type="nucleotide sequence ID" value="NZ_SWJE01000002.1"/>
</dbReference>
<organism evidence="2 3">
    <name type="scientific">Trinickia terrae</name>
    <dbReference type="NCBI Taxonomy" id="2571161"/>
    <lineage>
        <taxon>Bacteria</taxon>
        <taxon>Pseudomonadati</taxon>
        <taxon>Pseudomonadota</taxon>
        <taxon>Betaproteobacteria</taxon>
        <taxon>Burkholderiales</taxon>
        <taxon>Burkholderiaceae</taxon>
        <taxon>Trinickia</taxon>
    </lineage>
</organism>
<evidence type="ECO:0000313" key="2">
    <source>
        <dbReference type="EMBL" id="TKC91692.1"/>
    </source>
</evidence>
<dbReference type="Proteomes" id="UP000305539">
    <property type="component" value="Unassembled WGS sequence"/>
</dbReference>
<dbReference type="InterPro" id="IPR049996">
    <property type="entry name" value="Slr7037-like"/>
</dbReference>
<feature type="domain" description="Helicase C-terminal" evidence="1">
    <location>
        <begin position="27"/>
        <end position="183"/>
    </location>
</feature>
<dbReference type="OrthoDB" id="8932102at2"/>
<dbReference type="SUPFAM" id="SSF52540">
    <property type="entry name" value="P-loop containing nucleoside triphosphate hydrolases"/>
    <property type="match status" value="1"/>
</dbReference>
<dbReference type="AlphaFoldDB" id="A0A4U1IDG9"/>
<proteinExistence type="predicted"/>
<evidence type="ECO:0000259" key="1">
    <source>
        <dbReference type="PROSITE" id="PS51194"/>
    </source>
</evidence>
<dbReference type="InterPro" id="IPR027417">
    <property type="entry name" value="P-loop_NTPase"/>
</dbReference>
<dbReference type="Gene3D" id="3.40.50.300">
    <property type="entry name" value="P-loop containing nucleotide triphosphate hydrolases"/>
    <property type="match status" value="1"/>
</dbReference>
<accession>A0A4U1IDG9</accession>
<sequence>MDNYIFYVNSYTPTARTIDLYQSKNHLLKDMMDTMRKGDKHYVACNSKSEAESLAEMARVETGLRVMCITSANSQDPEIKDFINSIVDRIRDYDVLVASPSLGTGIDITFPDQEQWIDYVWGVFSDKINTHFDMDQQLCRVRHPKHVKAWVAESSLQYETGPSAIKRVIVDLDELPEAIRGYGSHGMPIVDDDDPLLHVYAHAVSMQNASKNDLRGNFIKLKEGNGWEVKHIAPPKPGRGSSDGAGSNIGMQAAEARKRLEEMHAADVCNAEPLTEEEYQALNDAMMLTSDEQLCRDRYAIEKFYGQEITPELVLMDNRGRYRTQINAMCELLESETVALVRTYGNAKTHALDKNMAAQRQATLKEVLMASCIYDGKQSFDTSHRMHKDNMRNFVDCCLNYRAQIAHLFDMALRRDIEDKPLAQFKEFLNLIGLDTATDGKSDAGGKRTHFYRLDSDLLERTMSFAKYRLKTRIRPAFPSYIGTPYLLNPDGERVYLTEPTFEE</sequence>
<keyword evidence="3" id="KW-1185">Reference proteome</keyword>
<evidence type="ECO:0000313" key="3">
    <source>
        <dbReference type="Proteomes" id="UP000305539"/>
    </source>
</evidence>
<dbReference type="EMBL" id="SWJE01000002">
    <property type="protein sequence ID" value="TKC91692.1"/>
    <property type="molecule type" value="Genomic_DNA"/>
</dbReference>
<reference evidence="2 3" key="1">
    <citation type="submission" date="2019-04" db="EMBL/GenBank/DDBJ databases">
        <title>Trinickia sp. 7GSK02, isolated from subtropical forest soil.</title>
        <authorList>
            <person name="Gao Z.-H."/>
            <person name="Qiu L.-H."/>
        </authorList>
    </citation>
    <scope>NUCLEOTIDE SEQUENCE [LARGE SCALE GENOMIC DNA]</scope>
    <source>
        <strain evidence="2 3">7GSK02</strain>
    </source>
</reference>
<gene>
    <name evidence="2" type="ORF">FAZ69_04415</name>
</gene>
<dbReference type="PROSITE" id="PS51194">
    <property type="entry name" value="HELICASE_CTER"/>
    <property type="match status" value="1"/>
</dbReference>
<dbReference type="InterPro" id="IPR001650">
    <property type="entry name" value="Helicase_C-like"/>
</dbReference>
<comment type="caution">
    <text evidence="2">The sequence shown here is derived from an EMBL/GenBank/DDBJ whole genome shotgun (WGS) entry which is preliminary data.</text>
</comment>
<protein>
    <recommendedName>
        <fullName evidence="1">Helicase C-terminal domain-containing protein</fullName>
    </recommendedName>
</protein>